<organism evidence="2 3">
    <name type="scientific">Gossypium arboreum</name>
    <name type="common">Tree cotton</name>
    <name type="synonym">Gossypium nanking</name>
    <dbReference type="NCBI Taxonomy" id="29729"/>
    <lineage>
        <taxon>Eukaryota</taxon>
        <taxon>Viridiplantae</taxon>
        <taxon>Streptophyta</taxon>
        <taxon>Embryophyta</taxon>
        <taxon>Tracheophyta</taxon>
        <taxon>Spermatophyta</taxon>
        <taxon>Magnoliopsida</taxon>
        <taxon>eudicotyledons</taxon>
        <taxon>Gunneridae</taxon>
        <taxon>Pentapetalae</taxon>
        <taxon>rosids</taxon>
        <taxon>malvids</taxon>
        <taxon>Malvales</taxon>
        <taxon>Malvaceae</taxon>
        <taxon>Malvoideae</taxon>
        <taxon>Gossypium</taxon>
    </lineage>
</organism>
<feature type="region of interest" description="Disordered" evidence="1">
    <location>
        <begin position="1"/>
        <end position="48"/>
    </location>
</feature>
<evidence type="ECO:0000313" key="3">
    <source>
        <dbReference type="Proteomes" id="UP000032142"/>
    </source>
</evidence>
<dbReference type="AlphaFoldDB" id="A0A0B0NWM2"/>
<reference evidence="3" key="1">
    <citation type="submission" date="2014-09" db="EMBL/GenBank/DDBJ databases">
        <authorList>
            <person name="Mudge J."/>
            <person name="Ramaraj T."/>
            <person name="Lindquist I.E."/>
            <person name="Bharti A.K."/>
            <person name="Sundararajan A."/>
            <person name="Cameron C.T."/>
            <person name="Woodward J.E."/>
            <person name="May G.D."/>
            <person name="Brubaker C."/>
            <person name="Broadhvest J."/>
            <person name="Wilkins T.A."/>
        </authorList>
    </citation>
    <scope>NUCLEOTIDE SEQUENCE</scope>
    <source>
        <strain evidence="3">cv. AKA8401</strain>
    </source>
</reference>
<feature type="compositionally biased region" description="Polar residues" evidence="1">
    <location>
        <begin position="1"/>
        <end position="17"/>
    </location>
</feature>
<protein>
    <submittedName>
        <fullName evidence="2">Vacuolar-sorting protein bro1</fullName>
    </submittedName>
</protein>
<sequence length="99" mass="10836">MTFSLFLSNQPKGQSPTIAGLSPATPMHGETKKENRLRHGSSAVTSSSDPQYQTLRLKVAWWTWALTYRAQHGGARDVQARAATCLGFSSFLLKKSLGL</sequence>
<evidence type="ECO:0000256" key="1">
    <source>
        <dbReference type="SAM" id="MobiDB-lite"/>
    </source>
</evidence>
<proteinExistence type="predicted"/>
<dbReference type="EMBL" id="KN403901">
    <property type="protein sequence ID" value="KHG15496.1"/>
    <property type="molecule type" value="Genomic_DNA"/>
</dbReference>
<gene>
    <name evidence="2" type="ORF">F383_18671</name>
</gene>
<dbReference type="Proteomes" id="UP000032142">
    <property type="component" value="Unassembled WGS sequence"/>
</dbReference>
<keyword evidence="3" id="KW-1185">Reference proteome</keyword>
<accession>A0A0B0NWM2</accession>
<evidence type="ECO:0000313" key="2">
    <source>
        <dbReference type="EMBL" id="KHG15496.1"/>
    </source>
</evidence>
<name>A0A0B0NWM2_GOSAR</name>